<dbReference type="Gene3D" id="2.150.10.10">
    <property type="entry name" value="Serralysin-like metalloprotease, C-terminal"/>
    <property type="match status" value="2"/>
</dbReference>
<evidence type="ECO:0000256" key="1">
    <source>
        <dbReference type="SAM" id="SignalP"/>
    </source>
</evidence>
<dbReference type="SUPFAM" id="SSF51120">
    <property type="entry name" value="beta-Roll"/>
    <property type="match status" value="2"/>
</dbReference>
<dbReference type="GO" id="GO:0005509">
    <property type="term" value="F:calcium ion binding"/>
    <property type="evidence" value="ECO:0007669"/>
    <property type="project" value="InterPro"/>
</dbReference>
<dbReference type="AlphaFoldDB" id="A0A1H6DT12"/>
<dbReference type="OrthoDB" id="3536283at2"/>
<evidence type="ECO:0000313" key="3">
    <source>
        <dbReference type="Proteomes" id="UP000236732"/>
    </source>
</evidence>
<protein>
    <submittedName>
        <fullName evidence="2">Hemolysin-type calcium-binding repeat-containing protein</fullName>
    </submittedName>
</protein>
<proteinExistence type="predicted"/>
<keyword evidence="1" id="KW-0732">Signal</keyword>
<feature type="signal peptide" evidence="1">
    <location>
        <begin position="1"/>
        <end position="27"/>
    </location>
</feature>
<evidence type="ECO:0000313" key="2">
    <source>
        <dbReference type="EMBL" id="SEG87883.1"/>
    </source>
</evidence>
<dbReference type="EMBL" id="FNVT01000006">
    <property type="protein sequence ID" value="SEG87883.1"/>
    <property type="molecule type" value="Genomic_DNA"/>
</dbReference>
<dbReference type="Pfam" id="PF00353">
    <property type="entry name" value="HemolysinCabind"/>
    <property type="match status" value="3"/>
</dbReference>
<keyword evidence="3" id="KW-1185">Reference proteome</keyword>
<dbReference type="InterPro" id="IPR011049">
    <property type="entry name" value="Serralysin-like_metalloprot_C"/>
</dbReference>
<accession>A0A1H6DT12</accession>
<feature type="chain" id="PRO_5009296171" evidence="1">
    <location>
        <begin position="28"/>
        <end position="277"/>
    </location>
</feature>
<reference evidence="2 3" key="1">
    <citation type="submission" date="2016-10" db="EMBL/GenBank/DDBJ databases">
        <authorList>
            <person name="de Groot N.N."/>
        </authorList>
    </citation>
    <scope>NUCLEOTIDE SEQUENCE [LARGE SCALE GENOMIC DNA]</scope>
    <source>
        <strain evidence="2 3">CGMCC 4.7037</strain>
    </source>
</reference>
<organism evidence="2 3">
    <name type="scientific">Nonomuraea solani</name>
    <dbReference type="NCBI Taxonomy" id="1144553"/>
    <lineage>
        <taxon>Bacteria</taxon>
        <taxon>Bacillati</taxon>
        <taxon>Actinomycetota</taxon>
        <taxon>Actinomycetes</taxon>
        <taxon>Streptosporangiales</taxon>
        <taxon>Streptosporangiaceae</taxon>
        <taxon>Nonomuraea</taxon>
    </lineage>
</organism>
<dbReference type="RefSeq" id="WP_103958091.1">
    <property type="nucleotide sequence ID" value="NZ_FNVT01000006.1"/>
</dbReference>
<dbReference type="InterPro" id="IPR001343">
    <property type="entry name" value="Hemolysn_Ca-bd"/>
</dbReference>
<dbReference type="PRINTS" id="PR00313">
    <property type="entry name" value="CABNDNGRPT"/>
</dbReference>
<name>A0A1H6DT12_9ACTN</name>
<dbReference type="Proteomes" id="UP000236732">
    <property type="component" value="Unassembled WGS sequence"/>
</dbReference>
<gene>
    <name evidence="2" type="ORF">SAMN05444920_106147</name>
</gene>
<sequence>MRKLVTIAGLVVTMAGLQAAFALPSHADTLVSATLGNLNVSAAPGKANNITIDATPFGAVVISDSADIVRISGGGCVQLTPNSVECNGIFLVRVFAGDLNDNVLNNTSVSTHMHGDAGVDTLKGGGGTDQFFPGVGNDILFGNGGNDIFNADLVADGADDFSGGPGVDVAAYNNRGAGLTITLNDVANDGASTGEGDNMRADVENVFAGSGSDTVTGNGRPNEIRAGQGSDVLNGLGGADDLSAVDGVGGNDTLNGGAGSDICRSDAGDSETLCELN</sequence>